<feature type="signal peptide" evidence="7">
    <location>
        <begin position="1"/>
        <end position="28"/>
    </location>
</feature>
<accession>A0A1R3JCN1</accession>
<comment type="similarity">
    <text evidence="2">Belongs to the PC-esterase family. TBL subfamily.</text>
</comment>
<comment type="subcellular location">
    <subcellularLocation>
        <location evidence="1">Membrane</location>
        <topology evidence="1">Single-pass membrane protein</topology>
    </subcellularLocation>
</comment>
<evidence type="ECO:0000256" key="7">
    <source>
        <dbReference type="SAM" id="SignalP"/>
    </source>
</evidence>
<evidence type="ECO:0000259" key="9">
    <source>
        <dbReference type="Pfam" id="PF14416"/>
    </source>
</evidence>
<evidence type="ECO:0000256" key="1">
    <source>
        <dbReference type="ARBA" id="ARBA00004167"/>
    </source>
</evidence>
<keyword evidence="6" id="KW-0472">Membrane</keyword>
<feature type="domain" description="Trichome birefringence-like N-terminal" evidence="9">
    <location>
        <begin position="32"/>
        <end position="84"/>
    </location>
</feature>
<comment type="caution">
    <text evidence="10">The sequence shown here is derived from an EMBL/GenBank/DDBJ whole genome shotgun (WGS) entry which is preliminary data.</text>
</comment>
<dbReference type="GO" id="GO:0005794">
    <property type="term" value="C:Golgi apparatus"/>
    <property type="evidence" value="ECO:0007669"/>
    <property type="project" value="TreeGrafter"/>
</dbReference>
<keyword evidence="5" id="KW-1133">Transmembrane helix</keyword>
<feature type="domain" description="Trichome birefringence-like C-terminal" evidence="8">
    <location>
        <begin position="85"/>
        <end position="353"/>
    </location>
</feature>
<dbReference type="PANTHER" id="PTHR32285:SF245">
    <property type="entry name" value="PROTEIN TRICHOME BIREFRINGENCE-LIKE 41"/>
    <property type="match status" value="1"/>
</dbReference>
<proteinExistence type="inferred from homology"/>
<keyword evidence="11" id="KW-1185">Reference proteome</keyword>
<dbReference type="InterPro" id="IPR026057">
    <property type="entry name" value="TBL_C"/>
</dbReference>
<evidence type="ECO:0000313" key="11">
    <source>
        <dbReference type="Proteomes" id="UP000187203"/>
    </source>
</evidence>
<dbReference type="GO" id="GO:0016413">
    <property type="term" value="F:O-acetyltransferase activity"/>
    <property type="evidence" value="ECO:0007669"/>
    <property type="project" value="InterPro"/>
</dbReference>
<sequence>MGSGFLTSSCHFAFCLIILISWLHKVECQEDGCDFFQGSWVKDETFPLYNTSQCPFISKGFDCQANGRPDKDYLNYRWKPTACSLPRFNGEDFLKRMKGKKIMFIGDSISLEMWQSLICMVHVAAPNSQYTLKYEGNHSTFALPEFNVSLELSHNVYLVDMVKEDIGVVLKLDSIVNGDYSWKGYDALIFNTWHWWIHTTKGKNQPWQYIETKGKIVKDMDRLAAFKEGLTTWFNWVDSNIDPKVTQVFFQGISPTHYDGRGWNGSAKATCQGETSPVNGTTYPGGLPPPVGVVKEVLKNMSKPIVTLLDITMLSLLRKDAHISVFGENKDHNDCSHWCLAGLPDSWNEILYAFLSNNGDNSLFY</sequence>
<dbReference type="InterPro" id="IPR029962">
    <property type="entry name" value="TBL"/>
</dbReference>
<dbReference type="OrthoDB" id="630188at2759"/>
<dbReference type="PANTHER" id="PTHR32285">
    <property type="entry name" value="PROTEIN TRICHOME BIREFRINGENCE-LIKE 9-RELATED"/>
    <property type="match status" value="1"/>
</dbReference>
<dbReference type="InterPro" id="IPR025846">
    <property type="entry name" value="TBL_N"/>
</dbReference>
<evidence type="ECO:0000313" key="10">
    <source>
        <dbReference type="EMBL" id="OMO92564.1"/>
    </source>
</evidence>
<keyword evidence="7" id="KW-0732">Signal</keyword>
<keyword evidence="3" id="KW-0812">Transmembrane</keyword>
<keyword evidence="4" id="KW-0735">Signal-anchor</keyword>
<dbReference type="AlphaFoldDB" id="A0A1R3JCN1"/>
<reference evidence="11" key="1">
    <citation type="submission" date="2013-09" db="EMBL/GenBank/DDBJ databases">
        <title>Corchorus olitorius genome sequencing.</title>
        <authorList>
            <person name="Alam M."/>
            <person name="Haque M.S."/>
            <person name="Islam M.S."/>
            <person name="Emdad E.M."/>
            <person name="Islam M.M."/>
            <person name="Ahmed B."/>
            <person name="Halim A."/>
            <person name="Hossen Q.M.M."/>
            <person name="Hossain M.Z."/>
            <person name="Ahmed R."/>
            <person name="Khan M.M."/>
            <person name="Islam R."/>
            <person name="Rashid M.M."/>
            <person name="Khan S.A."/>
            <person name="Rahman M.S."/>
            <person name="Alam M."/>
            <person name="Yahiya A.S."/>
            <person name="Khan M.S."/>
            <person name="Azam M.S."/>
            <person name="Haque T."/>
            <person name="Lashkar M.Z.H."/>
            <person name="Akhand A.I."/>
            <person name="Morshed G."/>
            <person name="Roy S."/>
            <person name="Uddin K.S."/>
            <person name="Rabeya T."/>
            <person name="Hossain A.S."/>
            <person name="Chowdhury A."/>
            <person name="Snigdha A.R."/>
            <person name="Mortoza M.S."/>
            <person name="Matin S.A."/>
            <person name="Hoque S.M.E."/>
            <person name="Islam M.K."/>
            <person name="Roy D.K."/>
            <person name="Haider R."/>
            <person name="Moosa M.M."/>
            <person name="Elias S.M."/>
            <person name="Hasan A.M."/>
            <person name="Jahan S."/>
            <person name="Shafiuddin M."/>
            <person name="Mahmood N."/>
            <person name="Shommy N.S."/>
        </authorList>
    </citation>
    <scope>NUCLEOTIDE SEQUENCE [LARGE SCALE GENOMIC DNA]</scope>
    <source>
        <strain evidence="11">cv. O-4</strain>
    </source>
</reference>
<evidence type="ECO:0000256" key="6">
    <source>
        <dbReference type="ARBA" id="ARBA00023136"/>
    </source>
</evidence>
<evidence type="ECO:0000256" key="2">
    <source>
        <dbReference type="ARBA" id="ARBA00007727"/>
    </source>
</evidence>
<name>A0A1R3JCN1_9ROSI</name>
<organism evidence="10 11">
    <name type="scientific">Corchorus olitorius</name>
    <dbReference type="NCBI Taxonomy" id="93759"/>
    <lineage>
        <taxon>Eukaryota</taxon>
        <taxon>Viridiplantae</taxon>
        <taxon>Streptophyta</taxon>
        <taxon>Embryophyta</taxon>
        <taxon>Tracheophyta</taxon>
        <taxon>Spermatophyta</taxon>
        <taxon>Magnoliopsida</taxon>
        <taxon>eudicotyledons</taxon>
        <taxon>Gunneridae</taxon>
        <taxon>Pentapetalae</taxon>
        <taxon>rosids</taxon>
        <taxon>malvids</taxon>
        <taxon>Malvales</taxon>
        <taxon>Malvaceae</taxon>
        <taxon>Grewioideae</taxon>
        <taxon>Apeibeae</taxon>
        <taxon>Corchorus</taxon>
    </lineage>
</organism>
<evidence type="ECO:0000256" key="5">
    <source>
        <dbReference type="ARBA" id="ARBA00022989"/>
    </source>
</evidence>
<evidence type="ECO:0000256" key="4">
    <source>
        <dbReference type="ARBA" id="ARBA00022968"/>
    </source>
</evidence>
<dbReference type="Pfam" id="PF13839">
    <property type="entry name" value="PC-Esterase"/>
    <property type="match status" value="1"/>
</dbReference>
<gene>
    <name evidence="10" type="ORF">COLO4_17481</name>
</gene>
<protein>
    <submittedName>
        <fullName evidence="10">Uncharacterized protein</fullName>
    </submittedName>
</protein>
<evidence type="ECO:0000256" key="3">
    <source>
        <dbReference type="ARBA" id="ARBA00022692"/>
    </source>
</evidence>
<feature type="chain" id="PRO_5010334532" evidence="7">
    <location>
        <begin position="29"/>
        <end position="365"/>
    </location>
</feature>
<dbReference type="Proteomes" id="UP000187203">
    <property type="component" value="Unassembled WGS sequence"/>
</dbReference>
<dbReference type="GO" id="GO:0016020">
    <property type="term" value="C:membrane"/>
    <property type="evidence" value="ECO:0007669"/>
    <property type="project" value="UniProtKB-SubCell"/>
</dbReference>
<dbReference type="EMBL" id="AWUE01016348">
    <property type="protein sequence ID" value="OMO92564.1"/>
    <property type="molecule type" value="Genomic_DNA"/>
</dbReference>
<dbReference type="Pfam" id="PF14416">
    <property type="entry name" value="PMR5N"/>
    <property type="match status" value="1"/>
</dbReference>
<evidence type="ECO:0000259" key="8">
    <source>
        <dbReference type="Pfam" id="PF13839"/>
    </source>
</evidence>